<evidence type="ECO:0000256" key="1">
    <source>
        <dbReference type="SAM" id="MobiDB-lite"/>
    </source>
</evidence>
<evidence type="ECO:0000313" key="2">
    <source>
        <dbReference type="EMBL" id="KAF5836248.1"/>
    </source>
</evidence>
<feature type="region of interest" description="Disordered" evidence="1">
    <location>
        <begin position="55"/>
        <end position="105"/>
    </location>
</feature>
<sequence length="173" mass="19038">IDHVEAKEVPQEELLHRIQRCEESLSSIAHEKLSPFHQQEILNRIENLESQASAFAPLPDRNKDEPSTRATTPMMTGLDSMLRPPSSQPQGHSHEQNANRISPLPGVVNNASRLDALEQKLAGVYNLGGKLIAVEQMAAEMEIEIPDTEVCMRSSENACLHLLLEVGLSGACI</sequence>
<dbReference type="Proteomes" id="UP000815325">
    <property type="component" value="Unassembled WGS sequence"/>
</dbReference>
<feature type="non-terminal residue" evidence="2">
    <location>
        <position position="1"/>
    </location>
</feature>
<evidence type="ECO:0000313" key="3">
    <source>
        <dbReference type="Proteomes" id="UP000815325"/>
    </source>
</evidence>
<gene>
    <name evidence="2" type="ORF">DUNSADRAFT_6200</name>
</gene>
<reference evidence="2" key="1">
    <citation type="submission" date="2017-08" db="EMBL/GenBank/DDBJ databases">
        <authorList>
            <person name="Polle J.E."/>
            <person name="Barry K."/>
            <person name="Cushman J."/>
            <person name="Schmutz J."/>
            <person name="Tran D."/>
            <person name="Hathwaick L.T."/>
            <person name="Yim W.C."/>
            <person name="Jenkins J."/>
            <person name="Mckie-Krisberg Z.M."/>
            <person name="Prochnik S."/>
            <person name="Lindquist E."/>
            <person name="Dockter R.B."/>
            <person name="Adam C."/>
            <person name="Molina H."/>
            <person name="Bunkerborg J."/>
            <person name="Jin E."/>
            <person name="Buchheim M."/>
            <person name="Magnuson J."/>
        </authorList>
    </citation>
    <scope>NUCLEOTIDE SEQUENCE</scope>
    <source>
        <strain evidence="2">CCAP 19/18</strain>
    </source>
</reference>
<protein>
    <submittedName>
        <fullName evidence="2">Uncharacterized protein</fullName>
    </submittedName>
</protein>
<organism evidence="2 3">
    <name type="scientific">Dunaliella salina</name>
    <name type="common">Green alga</name>
    <name type="synonym">Protococcus salinus</name>
    <dbReference type="NCBI Taxonomy" id="3046"/>
    <lineage>
        <taxon>Eukaryota</taxon>
        <taxon>Viridiplantae</taxon>
        <taxon>Chlorophyta</taxon>
        <taxon>core chlorophytes</taxon>
        <taxon>Chlorophyceae</taxon>
        <taxon>CS clade</taxon>
        <taxon>Chlamydomonadales</taxon>
        <taxon>Dunaliellaceae</taxon>
        <taxon>Dunaliella</taxon>
    </lineage>
</organism>
<dbReference type="EMBL" id="MU069668">
    <property type="protein sequence ID" value="KAF5836248.1"/>
    <property type="molecule type" value="Genomic_DNA"/>
</dbReference>
<comment type="caution">
    <text evidence="2">The sequence shown here is derived from an EMBL/GenBank/DDBJ whole genome shotgun (WGS) entry which is preliminary data.</text>
</comment>
<keyword evidence="3" id="KW-1185">Reference proteome</keyword>
<name>A0ABQ7GNS9_DUNSA</name>
<proteinExistence type="predicted"/>
<accession>A0ABQ7GNS9</accession>